<sequence length="90" mass="10394">MKTKYTKGFMAGVEYARNQVLEFLNAHHDLGDILTLEEVITEVEHWEIKDIETLRGLQDDRLALKYGVEESANICEECFGPDLCYVCQRP</sequence>
<protein>
    <submittedName>
        <fullName evidence="1">Uncharacterized protein</fullName>
    </submittedName>
</protein>
<dbReference type="EMBL" id="LR796528">
    <property type="protein sequence ID" value="CAB4149631.1"/>
    <property type="molecule type" value="Genomic_DNA"/>
</dbReference>
<evidence type="ECO:0000313" key="1">
    <source>
        <dbReference type="EMBL" id="CAB4149631.1"/>
    </source>
</evidence>
<accession>A0A6J5MUF6</accession>
<name>A0A6J5MUF6_9CAUD</name>
<proteinExistence type="predicted"/>
<organism evidence="1">
    <name type="scientific">uncultured Caudovirales phage</name>
    <dbReference type="NCBI Taxonomy" id="2100421"/>
    <lineage>
        <taxon>Viruses</taxon>
        <taxon>Duplodnaviria</taxon>
        <taxon>Heunggongvirae</taxon>
        <taxon>Uroviricota</taxon>
        <taxon>Caudoviricetes</taxon>
        <taxon>Peduoviridae</taxon>
        <taxon>Maltschvirus</taxon>
        <taxon>Maltschvirus maltsch</taxon>
    </lineage>
</organism>
<reference evidence="1" key="1">
    <citation type="submission" date="2020-04" db="EMBL/GenBank/DDBJ databases">
        <authorList>
            <person name="Chiriac C."/>
            <person name="Salcher M."/>
            <person name="Ghai R."/>
            <person name="Kavagutti S V."/>
        </authorList>
    </citation>
    <scope>NUCLEOTIDE SEQUENCE</scope>
</reference>
<gene>
    <name evidence="1" type="ORF">UFOVP546_14</name>
</gene>